<dbReference type="EMBL" id="JMSZ01000007">
    <property type="protein sequence ID" value="KDE41218.1"/>
    <property type="molecule type" value="Genomic_DNA"/>
</dbReference>
<feature type="domain" description="DUF1468" evidence="2">
    <location>
        <begin position="14"/>
        <end position="143"/>
    </location>
</feature>
<evidence type="ECO:0000256" key="1">
    <source>
        <dbReference type="SAM" id="Phobius"/>
    </source>
</evidence>
<protein>
    <recommendedName>
        <fullName evidence="2">DUF1468 domain-containing protein</fullName>
    </recommendedName>
</protein>
<evidence type="ECO:0000313" key="3">
    <source>
        <dbReference type="EMBL" id="KDE41218.1"/>
    </source>
</evidence>
<dbReference type="RefSeq" id="WP_036543006.1">
    <property type="nucleotide sequence ID" value="NZ_JMSZ01000007.1"/>
</dbReference>
<dbReference type="Pfam" id="PF07331">
    <property type="entry name" value="TctB"/>
    <property type="match status" value="1"/>
</dbReference>
<keyword evidence="4" id="KW-1185">Reference proteome</keyword>
<feature type="transmembrane region" description="Helical" evidence="1">
    <location>
        <begin position="116"/>
        <end position="138"/>
    </location>
</feature>
<dbReference type="OrthoDB" id="5876685at2"/>
<keyword evidence="1" id="KW-0472">Membrane</keyword>
<dbReference type="PATRIC" id="fig|267850.7.peg.287"/>
<accession>A0A063Y4F1</accession>
<dbReference type="AlphaFoldDB" id="A0A063Y4F1"/>
<proteinExistence type="predicted"/>
<sequence length="150" mass="17018">MNKLKKDYGHLCMLLGLAGFTIWYLNDAIRVAFTTPNLLLILPVSLAVLLLCIAELVISAYRGKLFEAVEDEPVKDILPIILLFAVYVLTLPWLGFDLGTILFVAIFLRMKNERNWFWVLGYSIGFGIAIALFFALMLPYPMPMTFLPID</sequence>
<organism evidence="3 4">
    <name type="scientific">Nitrincola lacisaponensis</name>
    <dbReference type="NCBI Taxonomy" id="267850"/>
    <lineage>
        <taxon>Bacteria</taxon>
        <taxon>Pseudomonadati</taxon>
        <taxon>Pseudomonadota</taxon>
        <taxon>Gammaproteobacteria</taxon>
        <taxon>Oceanospirillales</taxon>
        <taxon>Oceanospirillaceae</taxon>
        <taxon>Nitrincola</taxon>
    </lineage>
</organism>
<name>A0A063Y4F1_9GAMM</name>
<reference evidence="3 4" key="1">
    <citation type="journal article" date="2005" name="Int. J. Syst. Evol. Microbiol.">
        <title>Nitrincola lacisaponensis gen. nov., sp. nov., a novel alkaliphilic bacterium isolated from an alkaline, saline lake.</title>
        <authorList>
            <person name="Dimitriu P.A."/>
            <person name="Shukla S.K."/>
            <person name="Conradt J."/>
            <person name="Marquez M.C."/>
            <person name="Ventosa A."/>
            <person name="Maglia A."/>
            <person name="Peyton B.M."/>
            <person name="Pinkart H.C."/>
            <person name="Mormile M.R."/>
        </authorList>
    </citation>
    <scope>NUCLEOTIDE SEQUENCE [LARGE SCALE GENOMIC DNA]</scope>
    <source>
        <strain evidence="3 4">4CA</strain>
    </source>
</reference>
<dbReference type="InterPro" id="IPR009936">
    <property type="entry name" value="DUF1468"/>
</dbReference>
<evidence type="ECO:0000313" key="4">
    <source>
        <dbReference type="Proteomes" id="UP000027318"/>
    </source>
</evidence>
<keyword evidence="1" id="KW-1133">Transmembrane helix</keyword>
<gene>
    <name evidence="3" type="ORF">ADINL_0291</name>
</gene>
<feature type="transmembrane region" description="Helical" evidence="1">
    <location>
        <begin position="38"/>
        <end position="61"/>
    </location>
</feature>
<feature type="transmembrane region" description="Helical" evidence="1">
    <location>
        <begin position="7"/>
        <end position="26"/>
    </location>
</feature>
<feature type="transmembrane region" description="Helical" evidence="1">
    <location>
        <begin position="81"/>
        <end position="110"/>
    </location>
</feature>
<dbReference type="STRING" id="267850.ADINL_0291"/>
<evidence type="ECO:0000259" key="2">
    <source>
        <dbReference type="Pfam" id="PF07331"/>
    </source>
</evidence>
<comment type="caution">
    <text evidence="3">The sequence shown here is derived from an EMBL/GenBank/DDBJ whole genome shotgun (WGS) entry which is preliminary data.</text>
</comment>
<dbReference type="Proteomes" id="UP000027318">
    <property type="component" value="Unassembled WGS sequence"/>
</dbReference>
<keyword evidence="1" id="KW-0812">Transmembrane</keyword>